<gene>
    <name evidence="2" type="ORF">P2L57_08255</name>
</gene>
<evidence type="ECO:0000259" key="1">
    <source>
        <dbReference type="Pfam" id="PF13649"/>
    </source>
</evidence>
<dbReference type="Pfam" id="PF13649">
    <property type="entry name" value="Methyltransf_25"/>
    <property type="match status" value="1"/>
</dbReference>
<reference evidence="2 3" key="1">
    <citation type="submission" date="2023-03" db="EMBL/GenBank/DDBJ databases">
        <title>Draft genome sequence of type strain Streptomyces ferralitis JCM 14344.</title>
        <authorList>
            <person name="Klaysubun C."/>
            <person name="Duangmal K."/>
        </authorList>
    </citation>
    <scope>NUCLEOTIDE SEQUENCE [LARGE SCALE GENOMIC DNA]</scope>
    <source>
        <strain evidence="2 3">JCM 14344</strain>
    </source>
</reference>
<keyword evidence="2" id="KW-0489">Methyltransferase</keyword>
<dbReference type="GO" id="GO:0032259">
    <property type="term" value="P:methylation"/>
    <property type="evidence" value="ECO:0007669"/>
    <property type="project" value="UniProtKB-KW"/>
</dbReference>
<proteinExistence type="predicted"/>
<organism evidence="2 3">
    <name type="scientific">Streptantibioticus ferralitis</name>
    <dbReference type="NCBI Taxonomy" id="236510"/>
    <lineage>
        <taxon>Bacteria</taxon>
        <taxon>Bacillati</taxon>
        <taxon>Actinomycetota</taxon>
        <taxon>Actinomycetes</taxon>
        <taxon>Kitasatosporales</taxon>
        <taxon>Streptomycetaceae</taxon>
        <taxon>Streptantibioticus</taxon>
    </lineage>
</organism>
<feature type="domain" description="Methyltransferase" evidence="1">
    <location>
        <begin position="56"/>
        <end position="144"/>
    </location>
</feature>
<dbReference type="InterPro" id="IPR029063">
    <property type="entry name" value="SAM-dependent_MTases_sf"/>
</dbReference>
<dbReference type="EMBL" id="JARHTQ010000004">
    <property type="protein sequence ID" value="MDF2255715.1"/>
    <property type="molecule type" value="Genomic_DNA"/>
</dbReference>
<dbReference type="Gene3D" id="3.40.50.150">
    <property type="entry name" value="Vaccinia Virus protein VP39"/>
    <property type="match status" value="1"/>
</dbReference>
<evidence type="ECO:0000313" key="2">
    <source>
        <dbReference type="EMBL" id="MDF2255715.1"/>
    </source>
</evidence>
<dbReference type="CDD" id="cd02440">
    <property type="entry name" value="AdoMet_MTases"/>
    <property type="match status" value="1"/>
</dbReference>
<dbReference type="GO" id="GO:0008168">
    <property type="term" value="F:methyltransferase activity"/>
    <property type="evidence" value="ECO:0007669"/>
    <property type="project" value="UniProtKB-KW"/>
</dbReference>
<protein>
    <submittedName>
        <fullName evidence="2">Class I SAM-dependent methyltransferase</fullName>
    </submittedName>
</protein>
<keyword evidence="2" id="KW-0808">Transferase</keyword>
<dbReference type="SUPFAM" id="SSF53335">
    <property type="entry name" value="S-adenosyl-L-methionine-dependent methyltransferases"/>
    <property type="match status" value="1"/>
</dbReference>
<sequence length="215" mass="24177">MRRETDYPGYRRIVRDSFQHWYEAGRDSWTGAPTNDKVTEFATAHAPLPGPGTRRVLDIGCGRGHQTVQLAERLDADAIGLDLLDVWDAAPPAHGTASFRRTDFLGFTDGPMDLLVDNGCLHHQRREEWPGWVEHGRTLLRPGGIWVVSCFLSPTADVVAKPLADGRLNWWLTEPAVTALFARSGLVATERTVIDRQFNYQGHWLKYLALAFVRS</sequence>
<dbReference type="Proteomes" id="UP001220022">
    <property type="component" value="Unassembled WGS sequence"/>
</dbReference>
<evidence type="ECO:0000313" key="3">
    <source>
        <dbReference type="Proteomes" id="UP001220022"/>
    </source>
</evidence>
<dbReference type="InterPro" id="IPR041698">
    <property type="entry name" value="Methyltransf_25"/>
</dbReference>
<name>A0ABT5YVX1_9ACTN</name>
<dbReference type="RefSeq" id="WP_275810707.1">
    <property type="nucleotide sequence ID" value="NZ_BAAANM010000019.1"/>
</dbReference>
<accession>A0ABT5YVX1</accession>
<keyword evidence="3" id="KW-1185">Reference proteome</keyword>
<comment type="caution">
    <text evidence="2">The sequence shown here is derived from an EMBL/GenBank/DDBJ whole genome shotgun (WGS) entry which is preliminary data.</text>
</comment>